<dbReference type="CDD" id="cd03214">
    <property type="entry name" value="ABC_Iron-Siderophores_B12_Hemin"/>
    <property type="match status" value="1"/>
</dbReference>
<dbReference type="RefSeq" id="WP_188871885.1">
    <property type="nucleotide sequence ID" value="NZ_BMOO01000003.1"/>
</dbReference>
<keyword evidence="14" id="KW-1185">Reference proteome</keyword>
<dbReference type="InterPro" id="IPR017871">
    <property type="entry name" value="ABC_transporter-like_CS"/>
</dbReference>
<evidence type="ECO:0000256" key="1">
    <source>
        <dbReference type="ARBA" id="ARBA00022448"/>
    </source>
</evidence>
<evidence type="ECO:0000256" key="2">
    <source>
        <dbReference type="ARBA" id="ARBA00022741"/>
    </source>
</evidence>
<dbReference type="InterPro" id="IPR027417">
    <property type="entry name" value="P-loop_NTPase"/>
</dbReference>
<name>A0A830FSW1_9EURY</name>
<feature type="domain" description="ABC transporter" evidence="11">
    <location>
        <begin position="1"/>
        <end position="237"/>
    </location>
</feature>
<reference evidence="13" key="3">
    <citation type="submission" date="2021-03" db="EMBL/GenBank/DDBJ databases">
        <title>Genomic Encyclopedia of Type Strains, Phase IV (KMG-IV): sequencing the most valuable type-strain genomes for metagenomic binning, comparative biology and taxonomic classification.</title>
        <authorList>
            <person name="Goeker M."/>
        </authorList>
    </citation>
    <scope>NUCLEOTIDE SEQUENCE</scope>
    <source>
        <strain evidence="13">DSM 22443</strain>
    </source>
</reference>
<evidence type="ECO:0000256" key="4">
    <source>
        <dbReference type="ARBA" id="ARBA00022967"/>
    </source>
</evidence>
<dbReference type="FunFam" id="3.40.50.300:FF:000134">
    <property type="entry name" value="Iron-enterobactin ABC transporter ATP-binding protein"/>
    <property type="match status" value="1"/>
</dbReference>
<dbReference type="AlphaFoldDB" id="A0A830FSW1"/>
<evidence type="ECO:0000256" key="6">
    <source>
        <dbReference type="ARBA" id="ARBA00058960"/>
    </source>
</evidence>
<evidence type="ECO:0000256" key="7">
    <source>
        <dbReference type="ARBA" id="ARBA00064420"/>
    </source>
</evidence>
<evidence type="ECO:0000256" key="5">
    <source>
        <dbReference type="ARBA" id="ARBA00050590"/>
    </source>
</evidence>
<protein>
    <recommendedName>
        <fullName evidence="9">Cobalamin import ATP-binding protein BtuD</fullName>
        <ecNumber evidence="8">7.6.2.8</ecNumber>
    </recommendedName>
    <alternativeName>
        <fullName evidence="10">Vitamin B12-transporting ATPase</fullName>
    </alternativeName>
</protein>
<evidence type="ECO:0000256" key="9">
    <source>
        <dbReference type="ARBA" id="ARBA00073649"/>
    </source>
</evidence>
<keyword evidence="1" id="KW-0813">Transport</keyword>
<evidence type="ECO:0000256" key="10">
    <source>
        <dbReference type="ARBA" id="ARBA00077139"/>
    </source>
</evidence>
<dbReference type="GO" id="GO:0015420">
    <property type="term" value="F:ABC-type vitamin B12 transporter activity"/>
    <property type="evidence" value="ECO:0007669"/>
    <property type="project" value="UniProtKB-EC"/>
</dbReference>
<dbReference type="PROSITE" id="PS50893">
    <property type="entry name" value="ABC_TRANSPORTER_2"/>
    <property type="match status" value="1"/>
</dbReference>
<sequence>MDARDLTVSLGGTEILDGVSLAVESGELVGLVGPNGAGKTTLLRTLAGYLTPDSGSVRVDGDDVHALASKAASRRVAVVPQSSAFSFDFAVRDVVAMGRHPYRSRLRPADDADGATHVEDALERCELTDLAERPVTAVSGGERRRVLLARALAQDTPVTLLDEPTAGLDVNHQVRTLDLVRDLIDEGRRAVAAIHDLALAARYCDRLVVLSGGRVHAAGPPAEVVTRDALRDAFDASAAVGTDPVTGTPSVTPLTHPGERDARVHVLGAGDAAVGLLDPLVVAGYRVTVGPVVDGGLDHEAARRLDRPAVTTPPFGSVSDEAFERAAARVREADVVVVPEGAREVGANARLAALADATVVVSGDDAALREAVADALRGRETGVRTRTE</sequence>
<reference evidence="12" key="1">
    <citation type="journal article" date="2014" name="Int. J. Syst. Evol. Microbiol.">
        <title>Complete genome sequence of Corynebacterium casei LMG S-19264T (=DSM 44701T), isolated from a smear-ripened cheese.</title>
        <authorList>
            <consortium name="US DOE Joint Genome Institute (JGI-PGF)"/>
            <person name="Walter F."/>
            <person name="Albersmeier A."/>
            <person name="Kalinowski J."/>
            <person name="Ruckert C."/>
        </authorList>
    </citation>
    <scope>NUCLEOTIDE SEQUENCE</scope>
    <source>
        <strain evidence="12">JCM 16108</strain>
    </source>
</reference>
<dbReference type="GO" id="GO:0016887">
    <property type="term" value="F:ATP hydrolysis activity"/>
    <property type="evidence" value="ECO:0007669"/>
    <property type="project" value="InterPro"/>
</dbReference>
<dbReference type="InterPro" id="IPR003439">
    <property type="entry name" value="ABC_transporter-like_ATP-bd"/>
</dbReference>
<dbReference type="Gene3D" id="3.40.50.300">
    <property type="entry name" value="P-loop containing nucleotide triphosphate hydrolases"/>
    <property type="match status" value="1"/>
</dbReference>
<comment type="catalytic activity">
    <reaction evidence="5">
        <text>an R-cob(III)alamin(out) + ATP + H2O = an R-cob(III)alamin(in) + ADP + phosphate + H(+)</text>
        <dbReference type="Rhea" id="RHEA:17873"/>
        <dbReference type="ChEBI" id="CHEBI:15377"/>
        <dbReference type="ChEBI" id="CHEBI:15378"/>
        <dbReference type="ChEBI" id="CHEBI:30616"/>
        <dbReference type="ChEBI" id="CHEBI:43474"/>
        <dbReference type="ChEBI" id="CHEBI:140785"/>
        <dbReference type="ChEBI" id="CHEBI:456216"/>
        <dbReference type="EC" id="7.6.2.8"/>
    </reaction>
</comment>
<dbReference type="SMART" id="SM00382">
    <property type="entry name" value="AAA"/>
    <property type="match status" value="1"/>
</dbReference>
<evidence type="ECO:0000313" key="14">
    <source>
        <dbReference type="Proteomes" id="UP000614609"/>
    </source>
</evidence>
<evidence type="ECO:0000256" key="8">
    <source>
        <dbReference type="ARBA" id="ARBA00066387"/>
    </source>
</evidence>
<comment type="function">
    <text evidence="6">Required for corrinoid utilization. Probably part of the ABC transporter complex BtuCDF involved in cobalamin (vitamin B12) import. Probably responsible for energy coupling to the transport system.</text>
</comment>
<dbReference type="PANTHER" id="PTHR42794">
    <property type="entry name" value="HEMIN IMPORT ATP-BINDING PROTEIN HMUV"/>
    <property type="match status" value="1"/>
</dbReference>
<evidence type="ECO:0000256" key="3">
    <source>
        <dbReference type="ARBA" id="ARBA00022840"/>
    </source>
</evidence>
<comment type="caution">
    <text evidence="12">The sequence shown here is derived from an EMBL/GenBank/DDBJ whole genome shotgun (WGS) entry which is preliminary data.</text>
</comment>
<dbReference type="SUPFAM" id="SSF52540">
    <property type="entry name" value="P-loop containing nucleoside triphosphate hydrolases"/>
    <property type="match status" value="1"/>
</dbReference>
<dbReference type="NCBIfam" id="NF010068">
    <property type="entry name" value="PRK13548.1"/>
    <property type="match status" value="1"/>
</dbReference>
<proteinExistence type="predicted"/>
<accession>A0A830FSW1</accession>
<dbReference type="EMBL" id="BMOO01000003">
    <property type="protein sequence ID" value="GGM67525.1"/>
    <property type="molecule type" value="Genomic_DNA"/>
</dbReference>
<comment type="subunit">
    <text evidence="7">The complex is composed of two ATP-binding proteins (BtuD), two transmembrane proteins (BtuC) and a solute-binding protein (BtuF).</text>
</comment>
<reference evidence="12" key="2">
    <citation type="submission" date="2020-09" db="EMBL/GenBank/DDBJ databases">
        <authorList>
            <person name="Sun Q."/>
            <person name="Ohkuma M."/>
        </authorList>
    </citation>
    <scope>NUCLEOTIDE SEQUENCE</scope>
    <source>
        <strain evidence="12">JCM 16108</strain>
    </source>
</reference>
<keyword evidence="2" id="KW-0547">Nucleotide-binding</keyword>
<dbReference type="PANTHER" id="PTHR42794:SF1">
    <property type="entry name" value="HEMIN IMPORT ATP-BINDING PROTEIN HMUV"/>
    <property type="match status" value="1"/>
</dbReference>
<dbReference type="EC" id="7.6.2.8" evidence="8"/>
<dbReference type="Pfam" id="PF00005">
    <property type="entry name" value="ABC_tran"/>
    <property type="match status" value="1"/>
</dbReference>
<dbReference type="GO" id="GO:0005524">
    <property type="term" value="F:ATP binding"/>
    <property type="evidence" value="ECO:0007669"/>
    <property type="project" value="UniProtKB-KW"/>
</dbReference>
<gene>
    <name evidence="12" type="ORF">GCM10009017_17080</name>
    <name evidence="13" type="ORF">J2752_000028</name>
</gene>
<evidence type="ECO:0000259" key="11">
    <source>
        <dbReference type="PROSITE" id="PS50893"/>
    </source>
</evidence>
<evidence type="ECO:0000313" key="13">
    <source>
        <dbReference type="EMBL" id="MBP1953147.1"/>
    </source>
</evidence>
<dbReference type="OrthoDB" id="24644at2157"/>
<dbReference type="InterPro" id="IPR003593">
    <property type="entry name" value="AAA+_ATPase"/>
</dbReference>
<dbReference type="EMBL" id="JAGGKO010000001">
    <property type="protein sequence ID" value="MBP1953147.1"/>
    <property type="molecule type" value="Genomic_DNA"/>
</dbReference>
<keyword evidence="3 13" id="KW-0067">ATP-binding</keyword>
<evidence type="ECO:0000313" key="12">
    <source>
        <dbReference type="EMBL" id="GGM67525.1"/>
    </source>
</evidence>
<dbReference type="Proteomes" id="UP000765891">
    <property type="component" value="Unassembled WGS sequence"/>
</dbReference>
<keyword evidence="4" id="KW-1278">Translocase</keyword>
<organism evidence="12 14">
    <name type="scientific">Halarchaeum rubridurum</name>
    <dbReference type="NCBI Taxonomy" id="489911"/>
    <lineage>
        <taxon>Archaea</taxon>
        <taxon>Methanobacteriati</taxon>
        <taxon>Methanobacteriota</taxon>
        <taxon>Stenosarchaea group</taxon>
        <taxon>Halobacteria</taxon>
        <taxon>Halobacteriales</taxon>
        <taxon>Halobacteriaceae</taxon>
    </lineage>
</organism>
<dbReference type="Proteomes" id="UP000614609">
    <property type="component" value="Unassembled WGS sequence"/>
</dbReference>
<dbReference type="PROSITE" id="PS00211">
    <property type="entry name" value="ABC_TRANSPORTER_1"/>
    <property type="match status" value="1"/>
</dbReference>